<dbReference type="AlphaFoldDB" id="A0AAD7APD8"/>
<reference evidence="1" key="1">
    <citation type="submission" date="2023-03" db="EMBL/GenBank/DDBJ databases">
        <title>Massive genome expansion in bonnet fungi (Mycena s.s.) driven by repeated elements and novel gene families across ecological guilds.</title>
        <authorList>
            <consortium name="Lawrence Berkeley National Laboratory"/>
            <person name="Harder C.B."/>
            <person name="Miyauchi S."/>
            <person name="Viragh M."/>
            <person name="Kuo A."/>
            <person name="Thoen E."/>
            <person name="Andreopoulos B."/>
            <person name="Lu D."/>
            <person name="Skrede I."/>
            <person name="Drula E."/>
            <person name="Henrissat B."/>
            <person name="Morin E."/>
            <person name="Kohler A."/>
            <person name="Barry K."/>
            <person name="LaButti K."/>
            <person name="Morin E."/>
            <person name="Salamov A."/>
            <person name="Lipzen A."/>
            <person name="Mereny Z."/>
            <person name="Hegedus B."/>
            <person name="Baldrian P."/>
            <person name="Stursova M."/>
            <person name="Weitz H."/>
            <person name="Taylor A."/>
            <person name="Grigoriev I.V."/>
            <person name="Nagy L.G."/>
            <person name="Martin F."/>
            <person name="Kauserud H."/>
        </authorList>
    </citation>
    <scope>NUCLEOTIDE SEQUENCE</scope>
    <source>
        <strain evidence="1">CBHHK002</strain>
    </source>
</reference>
<keyword evidence="2" id="KW-1185">Reference proteome</keyword>
<comment type="caution">
    <text evidence="1">The sequence shown here is derived from an EMBL/GenBank/DDBJ whole genome shotgun (WGS) entry which is preliminary data.</text>
</comment>
<proteinExistence type="predicted"/>
<gene>
    <name evidence="1" type="ORF">DFH08DRAFT_682596</name>
</gene>
<evidence type="ECO:0000313" key="2">
    <source>
        <dbReference type="Proteomes" id="UP001218218"/>
    </source>
</evidence>
<evidence type="ECO:0000313" key="1">
    <source>
        <dbReference type="EMBL" id="KAJ7364530.1"/>
    </source>
</evidence>
<organism evidence="1 2">
    <name type="scientific">Mycena albidolilacea</name>
    <dbReference type="NCBI Taxonomy" id="1033008"/>
    <lineage>
        <taxon>Eukaryota</taxon>
        <taxon>Fungi</taxon>
        <taxon>Dikarya</taxon>
        <taxon>Basidiomycota</taxon>
        <taxon>Agaricomycotina</taxon>
        <taxon>Agaricomycetes</taxon>
        <taxon>Agaricomycetidae</taxon>
        <taxon>Agaricales</taxon>
        <taxon>Marasmiineae</taxon>
        <taxon>Mycenaceae</taxon>
        <taxon>Mycena</taxon>
    </lineage>
</organism>
<protein>
    <submittedName>
        <fullName evidence="1">Uncharacterized protein</fullName>
    </submittedName>
</protein>
<sequence length="880" mass="100763">MPRVSVSHSESLVENREEEYDVKLNRETTLDILYRYPADTVLEYPETSYSGFVGHLFRIDPKNWINPILNVVYSRGKPAGQTVAGKEVLTEILVDAATGQKVPCVLSHTTCQGSKACAYSDIDVLSLPHVSATRADVKERLQNDREQRKLHSSPSRDVFTRTVAYLAAIRKLGCSRPLSEETFFLASEEEERETRALYLQQIQRGYRMREGICEGRMVFNQAGDNETEKPKDHFNDFTIGNGTYDIDYIEAVITGDTAEALRIEEEARDLGYGPLIECTTVSNFSTQKAYCPVPHRDSNGSLVQPCLKHLPCNSRFRVYEPLPECRSSCPFILVVTTGEHCHPVPLPTKTPPPIRSTLMNLLKDLDNDLADLTPRRLLRHPVVQAFLTQKLPSAYIRQARELHYPFGTSWAGVVYLKARQDEQLPKEKHYIRRVLAIEMDPSHEDDDDDEIREIAKDGRLRIIICMTPEASRRLISSGRYLQSDIAFRRIVGFKEFEVAGMERDANTSIVYLRIFLNRMCAFAHQRVFEEIEDIVYEDTGRRLRWHHLHASSPEDGLDTMILSWVADQHRGQAKGLGLHLQKIASKMPPKRDLYQTDRYIQDLSPYEHLHRNFRVCVVHYFRLVKLCSTTEHVRWLMRSLVCMEHADWEGTLQTIRDLGGKAAQDWLQNKLSSGFVFEGICWEKSFIPRAIWEAGDNNSNLIETVHRDANREGVHCTLVGGLKRGQLFDSMKMKSLGVFEDFGITPTYKTGHTSENALSNLKRRGKLDRASCWRTCTDVNFIQDDLKHKQLVSEDEKIHVWNRKLEGCLAAVEKAQRSLGAKLRQIQTESDPTRRQKIQDDIVKKRKAEAKAFESLERVWGAREDFTKIGSGRVALLTLV</sequence>
<accession>A0AAD7APD8</accession>
<dbReference type="EMBL" id="JARIHO010000003">
    <property type="protein sequence ID" value="KAJ7364530.1"/>
    <property type="molecule type" value="Genomic_DNA"/>
</dbReference>
<dbReference type="Proteomes" id="UP001218218">
    <property type="component" value="Unassembled WGS sequence"/>
</dbReference>
<name>A0AAD7APD8_9AGAR</name>